<reference evidence="5" key="1">
    <citation type="submission" date="2025-08" db="UniProtKB">
        <authorList>
            <consortium name="RefSeq"/>
        </authorList>
    </citation>
    <scope>IDENTIFICATION</scope>
    <source>
        <strain evidence="5">Aabys</strain>
        <tissue evidence="5">Whole body</tissue>
    </source>
</reference>
<proteinExistence type="predicted"/>
<feature type="signal peptide" evidence="3">
    <location>
        <begin position="1"/>
        <end position="19"/>
    </location>
</feature>
<gene>
    <name evidence="5" type="primary">LOC101899665</name>
</gene>
<feature type="region of interest" description="Disordered" evidence="1">
    <location>
        <begin position="140"/>
        <end position="177"/>
    </location>
</feature>
<feature type="transmembrane region" description="Helical" evidence="2">
    <location>
        <begin position="369"/>
        <end position="391"/>
    </location>
</feature>
<keyword evidence="2" id="KW-0812">Transmembrane</keyword>
<evidence type="ECO:0000256" key="2">
    <source>
        <dbReference type="SAM" id="Phobius"/>
    </source>
</evidence>
<feature type="compositionally biased region" description="Polar residues" evidence="1">
    <location>
        <begin position="144"/>
        <end position="157"/>
    </location>
</feature>
<feature type="compositionally biased region" description="Pro residues" evidence="1">
    <location>
        <begin position="73"/>
        <end position="85"/>
    </location>
</feature>
<feature type="chain" id="PRO_5047118625" evidence="3">
    <location>
        <begin position="20"/>
        <end position="400"/>
    </location>
</feature>
<accession>A0ABM3VID2</accession>
<evidence type="ECO:0000256" key="1">
    <source>
        <dbReference type="SAM" id="MobiDB-lite"/>
    </source>
</evidence>
<evidence type="ECO:0000313" key="4">
    <source>
        <dbReference type="Proteomes" id="UP001652621"/>
    </source>
</evidence>
<sequence length="400" mass="44156">MHIKWIFLFGCLIFFLSNCENVLVRRTTRGGNSGNSIRNRSGYSPKQGSVVSSSKGTNYYRGTTRYQPRLASAPPPPPPPPPPPAALHGGNYRRPGNKRPIQPIAKPMVASPAITKIGVVPTFHSAPKFNASRPLYTAQHGNGRRNNTQQWSQTKVNASRPLYPAQHGNGRRNNTQQWPQTRINTNATSFGGNVRRNNTQQWPQMRPRRVGSNYRNTSLNAFPYNTRPNMNFTRNATHIGAGGRSSTPAQVTTNEIIPKVFVGSQNSAPPPSNPSININVNLPDNGQQNNPEKSNKKSSWVSQAWKGIKDKFNSNPKKETRTTITHSLAKGPPNHVVETFADYSWDDVNADVRLAGTTKSAQKSITNKILIFSGCAVLVLLAVSLIANFYARNRRSADLN</sequence>
<keyword evidence="2" id="KW-0472">Membrane</keyword>
<feature type="region of interest" description="Disordered" evidence="1">
    <location>
        <begin position="263"/>
        <end position="300"/>
    </location>
</feature>
<feature type="compositionally biased region" description="Polar residues" evidence="1">
    <location>
        <begin position="34"/>
        <end position="66"/>
    </location>
</feature>
<keyword evidence="2" id="KW-1133">Transmembrane helix</keyword>
<evidence type="ECO:0000313" key="5">
    <source>
        <dbReference type="RefSeq" id="XP_058985541.1"/>
    </source>
</evidence>
<protein>
    <submittedName>
        <fullName evidence="5">Myb-like protein A isoform X1</fullName>
    </submittedName>
</protein>
<organism evidence="4 5">
    <name type="scientific">Musca domestica</name>
    <name type="common">House fly</name>
    <dbReference type="NCBI Taxonomy" id="7370"/>
    <lineage>
        <taxon>Eukaryota</taxon>
        <taxon>Metazoa</taxon>
        <taxon>Ecdysozoa</taxon>
        <taxon>Arthropoda</taxon>
        <taxon>Hexapoda</taxon>
        <taxon>Insecta</taxon>
        <taxon>Pterygota</taxon>
        <taxon>Neoptera</taxon>
        <taxon>Endopterygota</taxon>
        <taxon>Diptera</taxon>
        <taxon>Brachycera</taxon>
        <taxon>Muscomorpha</taxon>
        <taxon>Muscoidea</taxon>
        <taxon>Muscidae</taxon>
        <taxon>Musca</taxon>
    </lineage>
</organism>
<dbReference type="Proteomes" id="UP001652621">
    <property type="component" value="Unplaced"/>
</dbReference>
<dbReference type="GeneID" id="101899665"/>
<feature type="compositionally biased region" description="Polar residues" evidence="1">
    <location>
        <begin position="280"/>
        <end position="300"/>
    </location>
</feature>
<evidence type="ECO:0000256" key="3">
    <source>
        <dbReference type="SAM" id="SignalP"/>
    </source>
</evidence>
<keyword evidence="4" id="KW-1185">Reference proteome</keyword>
<keyword evidence="3" id="KW-0732">Signal</keyword>
<dbReference type="RefSeq" id="XP_058985541.1">
    <property type="nucleotide sequence ID" value="XM_059129558.1"/>
</dbReference>
<name>A0ABM3VID2_MUSDO</name>
<feature type="region of interest" description="Disordered" evidence="1">
    <location>
        <begin position="27"/>
        <end position="103"/>
    </location>
</feature>